<reference evidence="1" key="1">
    <citation type="submission" date="2022-12" db="EMBL/GenBank/DDBJ databases">
        <title>Genome Sequence of Lasiodiplodia mahajangana.</title>
        <authorList>
            <person name="Buettner E."/>
        </authorList>
    </citation>
    <scope>NUCLEOTIDE SEQUENCE</scope>
    <source>
        <strain evidence="1">VT137</strain>
    </source>
</reference>
<evidence type="ECO:0000313" key="1">
    <source>
        <dbReference type="EMBL" id="KAJ8129556.1"/>
    </source>
</evidence>
<evidence type="ECO:0000313" key="2">
    <source>
        <dbReference type="Proteomes" id="UP001153332"/>
    </source>
</evidence>
<sequence>MPIQDNIGIDCGSFVRSNDEDEIKQVSEKLERYTQGLYYPVYVGELLADRYRIEHKLGHGSFSVVWMAHDIRLKKDVALKIMVPGEPGAHEYRMQNEIISALQDTSNLLTYQETFFLQGPRGDHRVLVFPLQGPSIRDYRQKKPVGTRVSAASQLLQALKRLHDIGIVHRDVTSLNVLYSLRAPEHASSIIQYTGRPRRTPLSPAQWKRGELVMPIHANENFPESLVGDTIVLGDFGVAMKAGTPIARKLRFPAIYCAPEILHSMDPSFASDMWSYMCLFAEFYCACTLFSGSGSSEVLSLTVDTLGPLPITWKGRYDAAGPEDATWYDQGREPDPTSTLEEKITRLRPDTSSKERQLVLCVLRRGLSYLPESRLTAAQLLDDVSFQALMEIYQLPAPP</sequence>
<comment type="caution">
    <text evidence="1">The sequence shown here is derived from an EMBL/GenBank/DDBJ whole genome shotgun (WGS) entry which is preliminary data.</text>
</comment>
<organism evidence="1 2">
    <name type="scientific">Lasiodiplodia mahajangana</name>
    <dbReference type="NCBI Taxonomy" id="1108764"/>
    <lineage>
        <taxon>Eukaryota</taxon>
        <taxon>Fungi</taxon>
        <taxon>Dikarya</taxon>
        <taxon>Ascomycota</taxon>
        <taxon>Pezizomycotina</taxon>
        <taxon>Dothideomycetes</taxon>
        <taxon>Dothideomycetes incertae sedis</taxon>
        <taxon>Botryosphaeriales</taxon>
        <taxon>Botryosphaeriaceae</taxon>
        <taxon>Lasiodiplodia</taxon>
    </lineage>
</organism>
<dbReference type="Proteomes" id="UP001153332">
    <property type="component" value="Unassembled WGS sequence"/>
</dbReference>
<protein>
    <submittedName>
        <fullName evidence="1">Uncharacterized protein</fullName>
    </submittedName>
</protein>
<proteinExistence type="predicted"/>
<gene>
    <name evidence="1" type="ORF">O1611_g4073</name>
</gene>
<name>A0ACC2JQ55_9PEZI</name>
<dbReference type="EMBL" id="JAPUUL010000726">
    <property type="protein sequence ID" value="KAJ8129556.1"/>
    <property type="molecule type" value="Genomic_DNA"/>
</dbReference>
<accession>A0ACC2JQ55</accession>
<keyword evidence="2" id="KW-1185">Reference proteome</keyword>